<dbReference type="InterPro" id="IPR026870">
    <property type="entry name" value="Zinc_ribbon_dom"/>
</dbReference>
<keyword evidence="4" id="KW-1185">Reference proteome</keyword>
<name>W0I864_9EURY</name>
<dbReference type="Pfam" id="PF13240">
    <property type="entry name" value="Zn_Ribbon_1"/>
    <property type="match status" value="1"/>
</dbReference>
<dbReference type="Proteomes" id="UP000019027">
    <property type="component" value="Chromosome"/>
</dbReference>
<evidence type="ECO:0000256" key="1">
    <source>
        <dbReference type="SAM" id="Coils"/>
    </source>
</evidence>
<evidence type="ECO:0000313" key="4">
    <source>
        <dbReference type="Proteomes" id="UP000019027"/>
    </source>
</evidence>
<evidence type="ECO:0000313" key="3">
    <source>
        <dbReference type="EMBL" id="AHF80608.1"/>
    </source>
</evidence>
<dbReference type="AlphaFoldDB" id="W0I864"/>
<protein>
    <recommendedName>
        <fullName evidence="2">Zinc-ribbon domain-containing protein</fullName>
    </recommendedName>
</protein>
<dbReference type="OrthoDB" id="359571at2157"/>
<organism evidence="3 4">
    <name type="scientific">Thermococcus paralvinellae</name>
    <dbReference type="NCBI Taxonomy" id="582419"/>
    <lineage>
        <taxon>Archaea</taxon>
        <taxon>Methanobacteriati</taxon>
        <taxon>Methanobacteriota</taxon>
        <taxon>Thermococci</taxon>
        <taxon>Thermococcales</taxon>
        <taxon>Thermococcaceae</taxon>
        <taxon>Thermococcus</taxon>
    </lineage>
</organism>
<dbReference type="STRING" id="582419.TES1_1226"/>
<gene>
    <name evidence="3" type="ORF">TES1_1226</name>
</gene>
<reference evidence="3 4" key="1">
    <citation type="journal article" date="2014" name="Int. J. Syst. Evol. Microbiol.">
        <title>Thermococcus paralvinellae sp. nov. and Thermococcus cleftensis sp. nov. of hyperthermophilic heterotrophs from deep-sea hydrothermal vents.</title>
        <authorList>
            <person name="Hensley S.A."/>
            <person name="Jung J.H."/>
            <person name="Park C.S."/>
            <person name="Holden J.F."/>
        </authorList>
    </citation>
    <scope>NUCLEOTIDE SEQUENCE [LARGE SCALE GENOMIC DNA]</scope>
    <source>
        <strain evidence="3 4">ES1</strain>
    </source>
</reference>
<keyword evidence="1" id="KW-0175">Coiled coil</keyword>
<dbReference type="GeneID" id="24906292"/>
<sequence>MFCPKCGTEVDEEFDFCPVCGYDLRKVKEKLGIVQGIPREGEKKGKLEEKLKVVDHVEKVPEVDGKFFRRETKCKVEVFGVSGNLEKFTGENRTISLGELTLNEIQEVFAKLPREYSKKDKKDIIKGKKHPVTMIIDREEGTLFIYLNPDGTYLLQGGVRALEAAFDISSNAGYKEAMNLIERFYTDEKLFEEWERKIKEAEEEAEKSKILAKARELEDYLGPDRYICVMRDGIAKGPVSADGILLPELFYPYEYIVEVKLSKGWISSGIEIRYRNPKKGKIKKAKFSIEKDGYFELKDALMRLIPEKVSVK</sequence>
<feature type="coiled-coil region" evidence="1">
    <location>
        <begin position="191"/>
        <end position="218"/>
    </location>
</feature>
<feature type="domain" description="Zinc-ribbon" evidence="2">
    <location>
        <begin position="2"/>
        <end position="24"/>
    </location>
</feature>
<evidence type="ECO:0000259" key="2">
    <source>
        <dbReference type="Pfam" id="PF13240"/>
    </source>
</evidence>
<proteinExistence type="predicted"/>
<dbReference type="KEGG" id="ths:TES1_1226"/>
<dbReference type="EMBL" id="CP006965">
    <property type="protein sequence ID" value="AHF80608.1"/>
    <property type="molecule type" value="Genomic_DNA"/>
</dbReference>
<dbReference type="RefSeq" id="WP_042681226.1">
    <property type="nucleotide sequence ID" value="NZ_CP006965.1"/>
</dbReference>
<dbReference type="HOGENOM" id="CLU_978681_0_0_2"/>
<accession>W0I864</accession>